<dbReference type="PANTHER" id="PTHR31061:SF24">
    <property type="entry name" value="LD22376P"/>
    <property type="match status" value="1"/>
</dbReference>
<feature type="transmembrane region" description="Helical" evidence="1">
    <location>
        <begin position="358"/>
        <end position="375"/>
    </location>
</feature>
<evidence type="ECO:0000313" key="2">
    <source>
        <dbReference type="EMBL" id="QES87782.1"/>
    </source>
</evidence>
<evidence type="ECO:0000256" key="1">
    <source>
        <dbReference type="SAM" id="Phobius"/>
    </source>
</evidence>
<dbReference type="EMBL" id="CP044016">
    <property type="protein sequence ID" value="QES87782.1"/>
    <property type="molecule type" value="Genomic_DNA"/>
</dbReference>
<feature type="transmembrane region" description="Helical" evidence="1">
    <location>
        <begin position="231"/>
        <end position="252"/>
    </location>
</feature>
<keyword evidence="1" id="KW-0472">Membrane</keyword>
<feature type="transmembrane region" description="Helical" evidence="1">
    <location>
        <begin position="144"/>
        <end position="165"/>
    </location>
</feature>
<feature type="transmembrane region" description="Helical" evidence="1">
    <location>
        <begin position="81"/>
        <end position="97"/>
    </location>
</feature>
<reference evidence="2 3" key="1">
    <citation type="submission" date="2019-09" db="EMBL/GenBank/DDBJ databases">
        <title>Complete genome sequence of Arachidicoccus sp. B3-10 isolated from apple orchard soil.</title>
        <authorList>
            <person name="Kim H.S."/>
            <person name="Han K.-I."/>
            <person name="Suh M.K."/>
            <person name="Lee K.C."/>
            <person name="Eom M.K."/>
            <person name="Kim J.-S."/>
            <person name="Kang S.W."/>
            <person name="Sin Y."/>
            <person name="Lee J.-S."/>
        </authorList>
    </citation>
    <scope>NUCLEOTIDE SEQUENCE [LARGE SCALE GENOMIC DNA]</scope>
    <source>
        <strain evidence="2 3">B3-10</strain>
    </source>
</reference>
<feature type="transmembrane region" description="Helical" evidence="1">
    <location>
        <begin position="117"/>
        <end position="137"/>
    </location>
</feature>
<sequence length="384" mass="44250">MKKERFYSLDVFRGATVALMILVNNPGSWDHIYPPLDHAAWHGCTPTDLVFPFFLFAIGNAMAFVMPRLREAGNGAFFKKTIKRSILIFLIGLFLNWSPFIKYDDAGHFVFKVWENIRIMGVLQRTAVAYLVASFIAYFCKPKVAMGICVFILLFYWWLCVQFGAADPFSIQGWFGTNVDKSILGETHMYHGEGLAFDPEGLASGLTPIVQIVFGYFVGNYIQKLGKTYEMLTHLFVAAAFTILVAIIWNNWFPFNKKIWTSSYVVYTTGLAIMIIAVIIYFIEFKGHKSWLTKFFDVFGKNPLFIFCLSGFLPRVLWLVRWSIGTNPEGKPLYENPLSWLYHHLCQPVFADERNGSLMYAIINIIFYWSIVYILDKKKIYIKV</sequence>
<name>A0A5P2G1R8_9BACT</name>
<dbReference type="OrthoDB" id="9788724at2"/>
<dbReference type="Proteomes" id="UP000292424">
    <property type="component" value="Chromosome"/>
</dbReference>
<keyword evidence="3" id="KW-1185">Reference proteome</keyword>
<dbReference type="KEGG" id="arac:E0W69_003570"/>
<organism evidence="2 3">
    <name type="scientific">Rhizosphaericola mali</name>
    <dbReference type="NCBI Taxonomy" id="2545455"/>
    <lineage>
        <taxon>Bacteria</taxon>
        <taxon>Pseudomonadati</taxon>
        <taxon>Bacteroidota</taxon>
        <taxon>Chitinophagia</taxon>
        <taxon>Chitinophagales</taxon>
        <taxon>Chitinophagaceae</taxon>
        <taxon>Rhizosphaericola</taxon>
    </lineage>
</organism>
<feature type="transmembrane region" description="Helical" evidence="1">
    <location>
        <begin position="49"/>
        <end position="69"/>
    </location>
</feature>
<evidence type="ECO:0000313" key="3">
    <source>
        <dbReference type="Proteomes" id="UP000292424"/>
    </source>
</evidence>
<keyword evidence="1" id="KW-1133">Transmembrane helix</keyword>
<dbReference type="PANTHER" id="PTHR31061">
    <property type="entry name" value="LD22376P"/>
    <property type="match status" value="1"/>
</dbReference>
<feature type="transmembrane region" description="Helical" evidence="1">
    <location>
        <begin position="304"/>
        <end position="324"/>
    </location>
</feature>
<protein>
    <submittedName>
        <fullName evidence="2">DUF5009 domain-containing protein</fullName>
    </submittedName>
</protein>
<gene>
    <name evidence="2" type="ORF">E0W69_003570</name>
</gene>
<feature type="transmembrane region" description="Helical" evidence="1">
    <location>
        <begin position="201"/>
        <end position="219"/>
    </location>
</feature>
<keyword evidence="1" id="KW-0812">Transmembrane</keyword>
<feature type="transmembrane region" description="Helical" evidence="1">
    <location>
        <begin position="12"/>
        <end position="29"/>
    </location>
</feature>
<dbReference type="AlphaFoldDB" id="A0A5P2G1R8"/>
<proteinExistence type="predicted"/>
<feature type="transmembrane region" description="Helical" evidence="1">
    <location>
        <begin position="264"/>
        <end position="283"/>
    </location>
</feature>
<accession>A0A5P2G1R8</accession>
<dbReference type="RefSeq" id="WP_131328669.1">
    <property type="nucleotide sequence ID" value="NZ_CP044016.1"/>
</dbReference>